<evidence type="ECO:0000313" key="1">
    <source>
        <dbReference type="EMBL" id="KAK8978673.1"/>
    </source>
</evidence>
<dbReference type="Proteomes" id="UP001396334">
    <property type="component" value="Unassembled WGS sequence"/>
</dbReference>
<proteinExistence type="predicted"/>
<name>A0ABR2NR57_9ROSI</name>
<accession>A0ABR2NR57</accession>
<protein>
    <submittedName>
        <fullName evidence="1">Uncharacterized protein</fullName>
    </submittedName>
</protein>
<reference evidence="1 2" key="1">
    <citation type="journal article" date="2024" name="G3 (Bethesda)">
        <title>Genome assembly of Hibiscus sabdariffa L. provides insights into metabolisms of medicinal natural products.</title>
        <authorList>
            <person name="Kim T."/>
        </authorList>
    </citation>
    <scope>NUCLEOTIDE SEQUENCE [LARGE SCALE GENOMIC DNA]</scope>
    <source>
        <strain evidence="1">TK-2024</strain>
        <tissue evidence="1">Old leaves</tissue>
    </source>
</reference>
<organism evidence="1 2">
    <name type="scientific">Hibiscus sabdariffa</name>
    <name type="common">roselle</name>
    <dbReference type="NCBI Taxonomy" id="183260"/>
    <lineage>
        <taxon>Eukaryota</taxon>
        <taxon>Viridiplantae</taxon>
        <taxon>Streptophyta</taxon>
        <taxon>Embryophyta</taxon>
        <taxon>Tracheophyta</taxon>
        <taxon>Spermatophyta</taxon>
        <taxon>Magnoliopsida</taxon>
        <taxon>eudicotyledons</taxon>
        <taxon>Gunneridae</taxon>
        <taxon>Pentapetalae</taxon>
        <taxon>rosids</taxon>
        <taxon>malvids</taxon>
        <taxon>Malvales</taxon>
        <taxon>Malvaceae</taxon>
        <taxon>Malvoideae</taxon>
        <taxon>Hibiscus</taxon>
    </lineage>
</organism>
<keyword evidence="2" id="KW-1185">Reference proteome</keyword>
<gene>
    <name evidence="1" type="ORF">V6N11_055658</name>
</gene>
<sequence>MYYMCRDPMNKSANPHLDFQSHVSNEDEMHVSNAYSGDIVVPSSVLATPLSPYKGGQKSHKVDFHVVEFSLDSVIGLSNEQMGLVDHEMEDGQRVSPLTECEIETNIATPIRKNMHGPTNLKTR</sequence>
<dbReference type="EMBL" id="JBBPBN010000111">
    <property type="protein sequence ID" value="KAK8978673.1"/>
    <property type="molecule type" value="Genomic_DNA"/>
</dbReference>
<evidence type="ECO:0000313" key="2">
    <source>
        <dbReference type="Proteomes" id="UP001396334"/>
    </source>
</evidence>
<comment type="caution">
    <text evidence="1">The sequence shown here is derived from an EMBL/GenBank/DDBJ whole genome shotgun (WGS) entry which is preliminary data.</text>
</comment>